<evidence type="ECO:0000313" key="2">
    <source>
        <dbReference type="EMBL" id="SFB57005.1"/>
    </source>
</evidence>
<protein>
    <submittedName>
        <fullName evidence="2">Uncharacterized protein</fullName>
    </submittedName>
</protein>
<dbReference type="Proteomes" id="UP000243799">
    <property type="component" value="Unassembled WGS sequence"/>
</dbReference>
<keyword evidence="1" id="KW-0812">Transmembrane</keyword>
<keyword evidence="1" id="KW-0472">Membrane</keyword>
<dbReference type="RefSeq" id="WP_091677032.1">
    <property type="nucleotide sequence ID" value="NZ_FOKG01000020.1"/>
</dbReference>
<name>A0A1I1C2V8_9PSEU</name>
<keyword evidence="3" id="KW-1185">Reference proteome</keyword>
<evidence type="ECO:0000256" key="1">
    <source>
        <dbReference type="SAM" id="Phobius"/>
    </source>
</evidence>
<dbReference type="STRING" id="490629.SAMN05216266_12090"/>
<dbReference type="EMBL" id="FOKG01000020">
    <property type="protein sequence ID" value="SFB57005.1"/>
    <property type="molecule type" value="Genomic_DNA"/>
</dbReference>
<sequence length="85" mass="9143">MALAADLTGWWVGYAIGVPVVLVVAALLILIVLTVRRIAAVADDATGSLRRTRERTEVLWQVETTNRMAKEILDGAAEARRALGG</sequence>
<gene>
    <name evidence="2" type="ORF">SAMN05216266_12090</name>
</gene>
<dbReference type="OrthoDB" id="9937639at2"/>
<feature type="transmembrane region" description="Helical" evidence="1">
    <location>
        <begin position="12"/>
        <end position="33"/>
    </location>
</feature>
<reference evidence="3" key="1">
    <citation type="submission" date="2016-10" db="EMBL/GenBank/DDBJ databases">
        <authorList>
            <person name="Varghese N."/>
            <person name="Submissions S."/>
        </authorList>
    </citation>
    <scope>NUCLEOTIDE SEQUENCE [LARGE SCALE GENOMIC DNA]</scope>
    <source>
        <strain evidence="3">CGMCC 4.3568</strain>
    </source>
</reference>
<evidence type="ECO:0000313" key="3">
    <source>
        <dbReference type="Proteomes" id="UP000243799"/>
    </source>
</evidence>
<proteinExistence type="predicted"/>
<organism evidence="2 3">
    <name type="scientific">Amycolatopsis marina</name>
    <dbReference type="NCBI Taxonomy" id="490629"/>
    <lineage>
        <taxon>Bacteria</taxon>
        <taxon>Bacillati</taxon>
        <taxon>Actinomycetota</taxon>
        <taxon>Actinomycetes</taxon>
        <taxon>Pseudonocardiales</taxon>
        <taxon>Pseudonocardiaceae</taxon>
        <taxon>Amycolatopsis</taxon>
    </lineage>
</organism>
<accession>A0A1I1C2V8</accession>
<keyword evidence="1" id="KW-1133">Transmembrane helix</keyword>
<dbReference type="AlphaFoldDB" id="A0A1I1C2V8"/>